<comment type="subcellular location">
    <subcellularLocation>
        <location evidence="1">Membrane</location>
        <topology evidence="1">Lipid-anchor</topology>
    </subcellularLocation>
</comment>
<name>A0A0Q2L2I7_CAMCO</name>
<dbReference type="EMBL" id="AACSIE010000007">
    <property type="protein sequence ID" value="EAL9204970.1"/>
    <property type="molecule type" value="Genomic_DNA"/>
</dbReference>
<evidence type="ECO:0000313" key="13">
    <source>
        <dbReference type="EMBL" id="EAL9204970.1"/>
    </source>
</evidence>
<dbReference type="GeneID" id="66544270"/>
<dbReference type="Gene3D" id="3.40.190.10">
    <property type="entry name" value="Periplasmic binding protein-like II"/>
    <property type="match status" value="2"/>
</dbReference>
<evidence type="ECO:0000256" key="6">
    <source>
        <dbReference type="ARBA" id="ARBA00023288"/>
    </source>
</evidence>
<keyword evidence="4" id="KW-0472">Membrane</keyword>
<dbReference type="InterPro" id="IPR004872">
    <property type="entry name" value="Lipoprotein_NlpA"/>
</dbReference>
<evidence type="ECO:0000313" key="18">
    <source>
        <dbReference type="Proteomes" id="UP000411403"/>
    </source>
</evidence>
<evidence type="ECO:0000313" key="8">
    <source>
        <dbReference type="EMBL" id="EAJ1076759.1"/>
    </source>
</evidence>
<dbReference type="OrthoDB" id="9812878at2"/>
<evidence type="ECO:0000313" key="9">
    <source>
        <dbReference type="EMBL" id="EAK1509433.1"/>
    </source>
</evidence>
<dbReference type="Proteomes" id="UP000411403">
    <property type="component" value="Unassembled WGS sequence"/>
</dbReference>
<evidence type="ECO:0000313" key="10">
    <source>
        <dbReference type="EMBL" id="EAK4358725.1"/>
    </source>
</evidence>
<dbReference type="eggNOG" id="COG1464">
    <property type="taxonomic scope" value="Bacteria"/>
</dbReference>
<dbReference type="KEGG" id="ccoo:ATE51_02104"/>
<evidence type="ECO:0000313" key="12">
    <source>
        <dbReference type="EMBL" id="EAL6850999.1"/>
    </source>
</evidence>
<dbReference type="GO" id="GO:0016020">
    <property type="term" value="C:membrane"/>
    <property type="evidence" value="ECO:0007669"/>
    <property type="project" value="UniProtKB-SubCell"/>
</dbReference>
<evidence type="ECO:0000256" key="5">
    <source>
        <dbReference type="ARBA" id="ARBA00023139"/>
    </source>
</evidence>
<reference evidence="13 18" key="2">
    <citation type="submission" date="2018-08" db="EMBL/GenBank/DDBJ databases">
        <authorList>
            <consortium name="NARMS: The National Antimicrobial Resistance Monitoring System"/>
        </authorList>
    </citation>
    <scope>NUCLEOTIDE SEQUENCE [LARGE SCALE GENOMIC DNA]</scope>
    <source>
        <strain evidence="13 18">CVM N17C171</strain>
        <strain evidence="12 14">CVM N17C548</strain>
        <strain evidence="10 16">FSIS11807978</strain>
        <strain evidence="8 19">FSIS1609200</strain>
        <strain evidence="11 17">FSIS1711007</strain>
    </source>
</reference>
<comment type="similarity">
    <text evidence="2">Belongs to the NlpA lipoprotein family.</text>
</comment>
<proteinExistence type="inferred from homology"/>
<dbReference type="Proteomes" id="UP000365807">
    <property type="component" value="Unassembled WGS sequence"/>
</dbReference>
<dbReference type="Pfam" id="PF03180">
    <property type="entry name" value="Lipoprotein_9"/>
    <property type="match status" value="1"/>
</dbReference>
<protein>
    <submittedName>
        <fullName evidence="13">MetQ/NlpA family ABC transporter substrate-binding protein</fullName>
    </submittedName>
</protein>
<evidence type="ECO:0000313" key="17">
    <source>
        <dbReference type="Proteomes" id="UP000409545"/>
    </source>
</evidence>
<comment type="caution">
    <text evidence="13">The sequence shown here is derived from an EMBL/GenBank/DDBJ whole genome shotgun (WGS) entry which is preliminary data.</text>
</comment>
<feature type="chain" id="PRO_5015044103" evidence="7">
    <location>
        <begin position="21"/>
        <end position="257"/>
    </location>
</feature>
<evidence type="ECO:0000313" key="19">
    <source>
        <dbReference type="Proteomes" id="UP000557830"/>
    </source>
</evidence>
<gene>
    <name evidence="11" type="ORF">B9Q54_06360</name>
    <name evidence="8" type="ORF">BU953_03870</name>
    <name evidence="10" type="ORF">C6T04_07375</name>
    <name evidence="9" type="ORF">CJD00_03965</name>
    <name evidence="12" type="ORF">DSX26_05900</name>
    <name evidence="13" type="ORF">DYU70_07385</name>
</gene>
<dbReference type="Proteomes" id="UP000352088">
    <property type="component" value="Unassembled WGS sequence"/>
</dbReference>
<accession>A0A0Q2L2I7</accession>
<dbReference type="Proteomes" id="UP000557830">
    <property type="component" value="Unassembled WGS sequence"/>
</dbReference>
<dbReference type="PIRSF" id="PIRSF002854">
    <property type="entry name" value="MetQ"/>
    <property type="match status" value="1"/>
</dbReference>
<feature type="signal peptide" evidence="7">
    <location>
        <begin position="1"/>
        <end position="20"/>
    </location>
</feature>
<evidence type="ECO:0000313" key="11">
    <source>
        <dbReference type="EMBL" id="EAK5103889.1"/>
    </source>
</evidence>
<dbReference type="EMBL" id="AACDUL010000005">
    <property type="protein sequence ID" value="EAK1509433.1"/>
    <property type="molecule type" value="Genomic_DNA"/>
</dbReference>
<dbReference type="PANTHER" id="PTHR30429">
    <property type="entry name" value="D-METHIONINE-BINDING LIPOPROTEIN METQ"/>
    <property type="match status" value="1"/>
</dbReference>
<evidence type="ECO:0000256" key="7">
    <source>
        <dbReference type="SAM" id="SignalP"/>
    </source>
</evidence>
<dbReference type="EMBL" id="AACGFG010000010">
    <property type="protein sequence ID" value="EAK4358725.1"/>
    <property type="molecule type" value="Genomic_DNA"/>
</dbReference>
<dbReference type="Proteomes" id="UP000361993">
    <property type="component" value="Unassembled WGS sequence"/>
</dbReference>
<reference evidence="9 15" key="1">
    <citation type="submission" date="2018-05" db="EMBL/GenBank/DDBJ databases">
        <authorList>
            <consortium name="GenomeTrakr network: Whole genome sequencing for foodborne pathogen traceback"/>
        </authorList>
    </citation>
    <scope>NUCLEOTIDE SEQUENCE [LARGE SCALE GENOMIC DNA]</scope>
    <source>
        <strain evidence="9 15">NC_C6016</strain>
    </source>
</reference>
<sequence>MNIKNLIVASFLGLAVNLTAAETISIAATPVPHVEILEQVKPELEKQGYKLEIKEFTDYVLPNLAVDSGEVDANFFQHTPYLEEFNKNKGTKLTKVANVHIEPMAVYSKKYKSLDDIKEGATIAIPNDPTNESRALDIIAKKGLVEFKEKALKTPLDITTNPKKIKFVELKAAQLPRALNDVDFAVINSNYALSANLNPAQDGVFIEDKESPYANILVVKTGNENDPKIQALAKALQSEKVKQFIIEKYKGSILPAF</sequence>
<keyword evidence="6" id="KW-0449">Lipoprotein</keyword>
<dbReference type="CDD" id="cd13597">
    <property type="entry name" value="PBP2_lipoprotein_Tp32"/>
    <property type="match status" value="1"/>
</dbReference>
<evidence type="ECO:0000256" key="1">
    <source>
        <dbReference type="ARBA" id="ARBA00004635"/>
    </source>
</evidence>
<dbReference type="EMBL" id="AABUYW010000005">
    <property type="protein sequence ID" value="EAJ1076759.1"/>
    <property type="molecule type" value="Genomic_DNA"/>
</dbReference>
<dbReference type="Proteomes" id="UP000409545">
    <property type="component" value="Unassembled WGS sequence"/>
</dbReference>
<dbReference type="PANTHER" id="PTHR30429:SF0">
    <property type="entry name" value="METHIONINE-BINDING LIPOPROTEIN METQ"/>
    <property type="match status" value="1"/>
</dbReference>
<organism evidence="13 18">
    <name type="scientific">Campylobacter coli</name>
    <dbReference type="NCBI Taxonomy" id="195"/>
    <lineage>
        <taxon>Bacteria</taxon>
        <taxon>Pseudomonadati</taxon>
        <taxon>Campylobacterota</taxon>
        <taxon>Epsilonproteobacteria</taxon>
        <taxon>Campylobacterales</taxon>
        <taxon>Campylobacteraceae</taxon>
        <taxon>Campylobacter</taxon>
    </lineage>
</organism>
<dbReference type="RefSeq" id="WP_002776664.1">
    <property type="nucleotide sequence ID" value="NZ_AANHVQ020000006.1"/>
</dbReference>
<dbReference type="STRING" id="195.ATE51_02104"/>
<evidence type="ECO:0000256" key="2">
    <source>
        <dbReference type="ARBA" id="ARBA00008973"/>
    </source>
</evidence>
<dbReference type="KEGG" id="ccof:VC76_03735"/>
<dbReference type="AlphaFoldDB" id="A0A0Q2L2I7"/>
<evidence type="ECO:0000256" key="4">
    <source>
        <dbReference type="ARBA" id="ARBA00023136"/>
    </source>
</evidence>
<keyword evidence="3 7" id="KW-0732">Signal</keyword>
<dbReference type="EMBL" id="AACQHW010000005">
    <property type="protein sequence ID" value="EAL6850999.1"/>
    <property type="molecule type" value="Genomic_DNA"/>
</dbReference>
<dbReference type="SUPFAM" id="SSF53850">
    <property type="entry name" value="Periplasmic binding protein-like II"/>
    <property type="match status" value="1"/>
</dbReference>
<evidence type="ECO:0000313" key="14">
    <source>
        <dbReference type="Proteomes" id="UP000352088"/>
    </source>
</evidence>
<dbReference type="EMBL" id="AACGUZ010000010">
    <property type="protein sequence ID" value="EAK5103889.1"/>
    <property type="molecule type" value="Genomic_DNA"/>
</dbReference>
<evidence type="ECO:0000313" key="16">
    <source>
        <dbReference type="Proteomes" id="UP000365807"/>
    </source>
</evidence>
<keyword evidence="5" id="KW-0564">Palmitate</keyword>
<evidence type="ECO:0000256" key="3">
    <source>
        <dbReference type="ARBA" id="ARBA00022729"/>
    </source>
</evidence>
<evidence type="ECO:0000313" key="15">
    <source>
        <dbReference type="Proteomes" id="UP000361993"/>
    </source>
</evidence>